<feature type="region of interest" description="Disordered" evidence="1">
    <location>
        <begin position="1"/>
        <end position="38"/>
    </location>
</feature>
<evidence type="ECO:0000256" key="1">
    <source>
        <dbReference type="SAM" id="MobiDB-lite"/>
    </source>
</evidence>
<gene>
    <name evidence="2" type="ORF">V5E97_29710</name>
</gene>
<dbReference type="EMBL" id="CP155447">
    <property type="protein sequence ID" value="XBH02478.1"/>
    <property type="molecule type" value="Genomic_DNA"/>
</dbReference>
<feature type="compositionally biased region" description="Basic residues" evidence="1">
    <location>
        <begin position="14"/>
        <end position="27"/>
    </location>
</feature>
<name>A0AAU7CBI7_9BACT</name>
<organism evidence="2">
    <name type="scientific">Singulisphaera sp. Ch08</name>
    <dbReference type="NCBI Taxonomy" id="3120278"/>
    <lineage>
        <taxon>Bacteria</taxon>
        <taxon>Pseudomonadati</taxon>
        <taxon>Planctomycetota</taxon>
        <taxon>Planctomycetia</taxon>
        <taxon>Isosphaerales</taxon>
        <taxon>Isosphaeraceae</taxon>
        <taxon>Singulisphaera</taxon>
    </lineage>
</organism>
<accession>A0AAU7CBI7</accession>
<dbReference type="RefSeq" id="WP_406695220.1">
    <property type="nucleotide sequence ID" value="NZ_CP155447.1"/>
</dbReference>
<feature type="region of interest" description="Disordered" evidence="1">
    <location>
        <begin position="248"/>
        <end position="269"/>
    </location>
</feature>
<feature type="compositionally biased region" description="Basic and acidic residues" evidence="1">
    <location>
        <begin position="258"/>
        <end position="269"/>
    </location>
</feature>
<protein>
    <submittedName>
        <fullName evidence="2">Uncharacterized protein</fullName>
    </submittedName>
</protein>
<dbReference type="AlphaFoldDB" id="A0AAU7CBI7"/>
<evidence type="ECO:0000313" key="2">
    <source>
        <dbReference type="EMBL" id="XBH02478.1"/>
    </source>
</evidence>
<proteinExistence type="predicted"/>
<sequence length="269" mass="30056">MINESDHGGSSRGPSRRKPQAGQRKRASAAPSDPYKPVSLGVRRSRAFEAEGGGLLCVHPGQVAASFRLRLNPDPAEGEPNDTASCLVRLADEAGEVWEAESTFSLHVFVENMVNLDRTSWLVYFDDAEEWKGAFDGDRMITGATCLLDDRFYRKFLVGDERVELKFKSQCPRFDVAFYTSPHVTGLTSLLVRVSGLFDVDMNKIRPLVFEMDWRNLLFRNELYFDTEAEEWAGDGWPLPPVFRRAGSTGSPQALVRYEAKPESRAGAG</sequence>
<reference evidence="2" key="1">
    <citation type="submission" date="2024-05" db="EMBL/GenBank/DDBJ databases">
        <title>Planctomycetes of the genus Singulisphaera possess chitinolytic capabilities.</title>
        <authorList>
            <person name="Ivanova A."/>
        </authorList>
    </citation>
    <scope>NUCLEOTIDE SEQUENCE</scope>
    <source>
        <strain evidence="2">Ch08T</strain>
    </source>
</reference>